<reference evidence="2 3" key="1">
    <citation type="submission" date="2019-03" db="EMBL/GenBank/DDBJ databases">
        <title>Genomic Encyclopedia of Type Strains, Phase IV (KMG-IV): sequencing the most valuable type-strain genomes for metagenomic binning, comparative biology and taxonomic classification.</title>
        <authorList>
            <person name="Goeker M."/>
        </authorList>
    </citation>
    <scope>NUCLEOTIDE SEQUENCE [LARGE SCALE GENOMIC DNA]</scope>
    <source>
        <strain evidence="2 3">DSM 21667</strain>
    </source>
</reference>
<gene>
    <name evidence="2" type="ORF">DFR29_106114</name>
</gene>
<dbReference type="OrthoDB" id="8720220at2"/>
<name>A0A4R6YYC2_9GAMM</name>
<sequence length="102" mass="11176">MHRSALLCLLAVATPALASAPDAWDQHYRQVVTSCLKASQLEKPRSEGRLMLFSDEVGTALLIRGKQGRKKDELKLCIVRRGSGKVEIQSVNDGVDPAPYSK</sequence>
<proteinExistence type="predicted"/>
<dbReference type="RefSeq" id="WP_133818717.1">
    <property type="nucleotide sequence ID" value="NZ_SNZH01000006.1"/>
</dbReference>
<keyword evidence="1" id="KW-0732">Signal</keyword>
<dbReference type="EMBL" id="SNZH01000006">
    <property type="protein sequence ID" value="TDR43972.1"/>
    <property type="molecule type" value="Genomic_DNA"/>
</dbReference>
<organism evidence="2 3">
    <name type="scientific">Tahibacter aquaticus</name>
    <dbReference type="NCBI Taxonomy" id="520092"/>
    <lineage>
        <taxon>Bacteria</taxon>
        <taxon>Pseudomonadati</taxon>
        <taxon>Pseudomonadota</taxon>
        <taxon>Gammaproteobacteria</taxon>
        <taxon>Lysobacterales</taxon>
        <taxon>Rhodanobacteraceae</taxon>
        <taxon>Tahibacter</taxon>
    </lineage>
</organism>
<accession>A0A4R6YYC2</accession>
<comment type="caution">
    <text evidence="2">The sequence shown here is derived from an EMBL/GenBank/DDBJ whole genome shotgun (WGS) entry which is preliminary data.</text>
</comment>
<dbReference type="Proteomes" id="UP000295293">
    <property type="component" value="Unassembled WGS sequence"/>
</dbReference>
<feature type="signal peptide" evidence="1">
    <location>
        <begin position="1"/>
        <end position="18"/>
    </location>
</feature>
<evidence type="ECO:0000256" key="1">
    <source>
        <dbReference type="SAM" id="SignalP"/>
    </source>
</evidence>
<feature type="chain" id="PRO_5020847222" evidence="1">
    <location>
        <begin position="19"/>
        <end position="102"/>
    </location>
</feature>
<evidence type="ECO:0000313" key="3">
    <source>
        <dbReference type="Proteomes" id="UP000295293"/>
    </source>
</evidence>
<evidence type="ECO:0000313" key="2">
    <source>
        <dbReference type="EMBL" id="TDR43972.1"/>
    </source>
</evidence>
<keyword evidence="3" id="KW-1185">Reference proteome</keyword>
<protein>
    <submittedName>
        <fullName evidence="2">Uncharacterized protein</fullName>
    </submittedName>
</protein>
<dbReference type="AlphaFoldDB" id="A0A4R6YYC2"/>